<name>A0A6J5NLA1_9CAUD</name>
<organism evidence="1">
    <name type="scientific">uncultured Caudovirales phage</name>
    <dbReference type="NCBI Taxonomy" id="2100421"/>
    <lineage>
        <taxon>Viruses</taxon>
        <taxon>Duplodnaviria</taxon>
        <taxon>Heunggongvirae</taxon>
        <taxon>Uroviricota</taxon>
        <taxon>Caudoviricetes</taxon>
        <taxon>Peduoviridae</taxon>
        <taxon>Maltschvirus</taxon>
        <taxon>Maltschvirus maltsch</taxon>
    </lineage>
</organism>
<proteinExistence type="predicted"/>
<gene>
    <name evidence="1" type="ORF">UFOVP689_43</name>
</gene>
<reference evidence="1" key="1">
    <citation type="submission" date="2020-04" db="EMBL/GenBank/DDBJ databases">
        <authorList>
            <person name="Chiriac C."/>
            <person name="Salcher M."/>
            <person name="Ghai R."/>
            <person name="Kavagutti S V."/>
        </authorList>
    </citation>
    <scope>NUCLEOTIDE SEQUENCE</scope>
</reference>
<evidence type="ECO:0000313" key="1">
    <source>
        <dbReference type="EMBL" id="CAB4157708.1"/>
    </source>
</evidence>
<protein>
    <submittedName>
        <fullName evidence="1">Uncharacterized protein</fullName>
    </submittedName>
</protein>
<dbReference type="EMBL" id="LR796664">
    <property type="protein sequence ID" value="CAB4157708.1"/>
    <property type="molecule type" value="Genomic_DNA"/>
</dbReference>
<accession>A0A6J5NLA1</accession>
<sequence length="432" mass="45390">MAGAGAKLFTSGSVLTADQVNTFLMDQSIMRFTSTTTRDAAFGGAGEPTLAEGMFAYTTDTNTLWLYNGSSWVNLLGSDIGEQALSNRNVIINGAMQVAQRGTSVASITTDGYYTADRFNTSVNTLGTWTQSVEADAPTGSGLRNSLKMLCTTADASPAASDRVWVNQLLEGQNLQQFLKGTSSAKPFSLSFWVKSNVTGTYIAHLWDLDNTRHVSASYTISASATWEKKTITFPADTTGAFDNNNDASLRVLFPLAAGSAWTSGTLDTTWATSVNANKFVGQTNLASAINNYWQITGLQVEAGAVATPFEFEDYGITFTKCQRYYCRVNGGYLGAGMAFSTTGNIINVKLPTTMRVAPSAIETTGTPANYAQVTSNTGTQLCNTGPSFGGAAGADTVAVSSGSASTGIVQGNATFILSVTGGAYLGFSAEL</sequence>